<dbReference type="InterPro" id="IPR029033">
    <property type="entry name" value="His_PPase_superfam"/>
</dbReference>
<dbReference type="PANTHER" id="PTHR16469">
    <property type="entry name" value="UBIQUITIN-ASSOCIATED AND SH3 DOMAIN-CONTAINING BA-RELATED"/>
    <property type="match status" value="1"/>
</dbReference>
<comment type="caution">
    <text evidence="2">The sequence shown here is derived from an EMBL/GenBank/DDBJ whole genome shotgun (WGS) entry which is preliminary data.</text>
</comment>
<dbReference type="GO" id="GO:0016791">
    <property type="term" value="F:phosphatase activity"/>
    <property type="evidence" value="ECO:0007669"/>
    <property type="project" value="UniProtKB-ARBA"/>
</dbReference>
<dbReference type="Gene3D" id="3.40.50.1240">
    <property type="entry name" value="Phosphoglycerate mutase-like"/>
    <property type="match status" value="1"/>
</dbReference>
<keyword evidence="3" id="KW-1185">Reference proteome</keyword>
<dbReference type="Proteomes" id="UP001620645">
    <property type="component" value="Unassembled WGS sequence"/>
</dbReference>
<protein>
    <recommendedName>
        <fullName evidence="4">Phosphoglycerate mutase</fullName>
    </recommendedName>
</protein>
<dbReference type="EMBL" id="JBICCN010000112">
    <property type="protein sequence ID" value="KAL3093252.1"/>
    <property type="molecule type" value="Genomic_DNA"/>
</dbReference>
<dbReference type="InterPro" id="IPR013078">
    <property type="entry name" value="His_Pase_superF_clade-1"/>
</dbReference>
<dbReference type="AlphaFoldDB" id="A0ABD2JRJ3"/>
<accession>A0ABD2JRJ3</accession>
<feature type="coiled-coil region" evidence="1">
    <location>
        <begin position="446"/>
        <end position="473"/>
    </location>
</feature>
<dbReference type="SMART" id="SM00855">
    <property type="entry name" value="PGAM"/>
    <property type="match status" value="1"/>
</dbReference>
<evidence type="ECO:0008006" key="4">
    <source>
        <dbReference type="Google" id="ProtNLM"/>
    </source>
</evidence>
<name>A0ABD2JRJ3_HETSC</name>
<dbReference type="InterPro" id="IPR051710">
    <property type="entry name" value="Phosphatase_SH3-domain"/>
</dbReference>
<reference evidence="2 3" key="1">
    <citation type="submission" date="2024-10" db="EMBL/GenBank/DDBJ databases">
        <authorList>
            <person name="Kim D."/>
        </authorList>
    </citation>
    <scope>NUCLEOTIDE SEQUENCE [LARGE SCALE GENOMIC DNA]</scope>
    <source>
        <strain evidence="2">Taebaek</strain>
    </source>
</reference>
<dbReference type="PROSITE" id="PS00175">
    <property type="entry name" value="PG_MUTASE"/>
    <property type="match status" value="1"/>
</dbReference>
<dbReference type="PANTHER" id="PTHR16469:SF27">
    <property type="entry name" value="UBIQUITIN-ASSOCIATED AND SH3 DOMAIN-CONTAINING BA-RELATED"/>
    <property type="match status" value="1"/>
</dbReference>
<dbReference type="CDD" id="cd07067">
    <property type="entry name" value="HP_PGM_like"/>
    <property type="match status" value="1"/>
</dbReference>
<keyword evidence="1" id="KW-0175">Coiled coil</keyword>
<sequence>MSIDTVHALNFVHRQEEHNRKSNIIDEENQISSIINQRTGDPEKYNLGPDQENFLNFIQKLNDKISKQNEQLMKAKMIAKDEQEKMHERFLKKEIGSVQLDHPFQKYNIITMVLRAQNITIGRYFLANFLNVGNQQQLGIIVRELQLKSKVLDHVHYTEKLEQFDEILKIIHKQLIEKFKYLEERRSKYMKKHNTANFLYTYEDYTNSLDLIEKELKKIQFKWSDTKDNNLNDFWTVDQRPTIVQTLYIIRHGQRLDNIEEIGKDWKKKLELAKDLPLPELSDQELPLSELANQGVPLSEMSNQELPLSEMSDQELPLSELANQGVPLSEMSYQDVPLSKRGFKQAKELGEWFKSIPIDQIYSSPFQRTVGTANGILKGRNDGIYLNIEPGLTEFFKPCQQRIEYLKRNDSYKIFEFSNPNYLPVYNKRLLELGIKERSSLKNPEELENEKEIKLEKEKAKELENECNSVVEQTLRHILNTNKNAKHIVLVSHLGVIALIHELLTGEWVSVGQTTVSKFVQYAEKDSQNVDDELKRFRLEYSSGMSHLTETDYLRPH</sequence>
<feature type="coiled-coil region" evidence="1">
    <location>
        <begin position="58"/>
        <end position="85"/>
    </location>
</feature>
<dbReference type="SUPFAM" id="SSF53254">
    <property type="entry name" value="Phosphoglycerate mutase-like"/>
    <property type="match status" value="1"/>
</dbReference>
<gene>
    <name evidence="2" type="ORF">niasHS_005147</name>
</gene>
<evidence type="ECO:0000313" key="2">
    <source>
        <dbReference type="EMBL" id="KAL3093252.1"/>
    </source>
</evidence>
<dbReference type="InterPro" id="IPR001345">
    <property type="entry name" value="PG/BPGM_mutase_AS"/>
</dbReference>
<evidence type="ECO:0000256" key="1">
    <source>
        <dbReference type="SAM" id="Coils"/>
    </source>
</evidence>
<dbReference type="Pfam" id="PF00300">
    <property type="entry name" value="His_Phos_1"/>
    <property type="match status" value="1"/>
</dbReference>
<proteinExistence type="predicted"/>
<organism evidence="2 3">
    <name type="scientific">Heterodera schachtii</name>
    <name type="common">Sugarbeet cyst nematode worm</name>
    <name type="synonym">Tylenchus schachtii</name>
    <dbReference type="NCBI Taxonomy" id="97005"/>
    <lineage>
        <taxon>Eukaryota</taxon>
        <taxon>Metazoa</taxon>
        <taxon>Ecdysozoa</taxon>
        <taxon>Nematoda</taxon>
        <taxon>Chromadorea</taxon>
        <taxon>Rhabditida</taxon>
        <taxon>Tylenchina</taxon>
        <taxon>Tylenchomorpha</taxon>
        <taxon>Tylenchoidea</taxon>
        <taxon>Heteroderidae</taxon>
        <taxon>Heteroderinae</taxon>
        <taxon>Heterodera</taxon>
    </lineage>
</organism>
<evidence type="ECO:0000313" key="3">
    <source>
        <dbReference type="Proteomes" id="UP001620645"/>
    </source>
</evidence>